<feature type="domain" description="ChsH2 rubredoxin-like zinc ribbon" evidence="3">
    <location>
        <begin position="36"/>
        <end position="70"/>
    </location>
</feature>
<dbReference type="InterPro" id="IPR002347">
    <property type="entry name" value="SDR_fam"/>
</dbReference>
<evidence type="ECO:0000259" key="3">
    <source>
        <dbReference type="Pfam" id="PF12172"/>
    </source>
</evidence>
<dbReference type="Proteomes" id="UP000320314">
    <property type="component" value="Unassembled WGS sequence"/>
</dbReference>
<evidence type="ECO:0000313" key="5">
    <source>
        <dbReference type="Proteomes" id="UP000320314"/>
    </source>
</evidence>
<dbReference type="Pfam" id="PF13561">
    <property type="entry name" value="adh_short_C2"/>
    <property type="match status" value="1"/>
</dbReference>
<dbReference type="RefSeq" id="WP_141167932.1">
    <property type="nucleotide sequence ID" value="NZ_VHLH01000032.1"/>
</dbReference>
<dbReference type="AlphaFoldDB" id="A0A506TZ86"/>
<dbReference type="InterPro" id="IPR022002">
    <property type="entry name" value="ChsH2_Znr"/>
</dbReference>
<proteinExistence type="predicted"/>
<dbReference type="InterPro" id="IPR002878">
    <property type="entry name" value="ChsH2_C"/>
</dbReference>
<dbReference type="Gene3D" id="3.40.50.720">
    <property type="entry name" value="NAD(P)-binding Rossmann-like Domain"/>
    <property type="match status" value="1"/>
</dbReference>
<dbReference type="InterPro" id="IPR052513">
    <property type="entry name" value="Thioester_dehydratase-like"/>
</dbReference>
<protein>
    <submittedName>
        <fullName evidence="4">SDR family oxidoreductase</fullName>
    </submittedName>
</protein>
<evidence type="ECO:0000256" key="1">
    <source>
        <dbReference type="SAM" id="MobiDB-lite"/>
    </source>
</evidence>
<dbReference type="Pfam" id="PF12172">
    <property type="entry name" value="zf-ChsH2"/>
    <property type="match status" value="1"/>
</dbReference>
<sequence>MSVPIERPPRKDPQRVTRPPELPPTERSRASLALSAAAARGGFSMQVCDACGAVAYPPRDACAHCLGRSLRFRPVDDGGEVLAETSVQTSPNLYFRERTPWRIGIVRLDSGPSVVAHLHGDVTVPSRIRMILRLDTGGNGVLMALPAGRESENMADDPQMRELVADPKYRRVLVTNGRTEVGQAVATALSRAGAETVFVGVAEPWKPFAGQEALAALPGIAMVPLDLTDTDSVKSLAGQIGGKTDILVNTADHARPGGLMADGAAVTMRDTFDVNVFGLQRLAQHFGAGMRARGADGTNSAVAFVDVLPVYALASTPDYALYAASAAARHSVLQALRTELLAGGVRVMSIFTGPIEDEWHQAVAPPKVQPARIAKAVVAALREGREESFVGDIAEDIAARYRDDPKVLERELRV</sequence>
<dbReference type="InterPro" id="IPR012340">
    <property type="entry name" value="NA-bd_OB-fold"/>
</dbReference>
<dbReference type="EMBL" id="VHLH01000032">
    <property type="protein sequence ID" value="TPW26301.1"/>
    <property type="molecule type" value="Genomic_DNA"/>
</dbReference>
<comment type="caution">
    <text evidence="4">The sequence shown here is derived from an EMBL/GenBank/DDBJ whole genome shotgun (WGS) entry which is preliminary data.</text>
</comment>
<dbReference type="SUPFAM" id="SSF51735">
    <property type="entry name" value="NAD(P)-binding Rossmann-fold domains"/>
    <property type="match status" value="1"/>
</dbReference>
<accession>A0A506TZ86</accession>
<feature type="domain" description="ChsH2 C-terminal OB-fold" evidence="2">
    <location>
        <begin position="73"/>
        <end position="123"/>
    </location>
</feature>
<dbReference type="PANTHER" id="PTHR34075">
    <property type="entry name" value="BLR3430 PROTEIN"/>
    <property type="match status" value="1"/>
</dbReference>
<evidence type="ECO:0000259" key="2">
    <source>
        <dbReference type="Pfam" id="PF01796"/>
    </source>
</evidence>
<dbReference type="InterPro" id="IPR036291">
    <property type="entry name" value="NAD(P)-bd_dom_sf"/>
</dbReference>
<dbReference type="PANTHER" id="PTHR34075:SF5">
    <property type="entry name" value="BLR3430 PROTEIN"/>
    <property type="match status" value="1"/>
</dbReference>
<name>A0A506TZ86_9HYPH</name>
<organism evidence="4 5">
    <name type="scientific">Pararhizobium mangrovi</name>
    <dbReference type="NCBI Taxonomy" id="2590452"/>
    <lineage>
        <taxon>Bacteria</taxon>
        <taxon>Pseudomonadati</taxon>
        <taxon>Pseudomonadota</taxon>
        <taxon>Alphaproteobacteria</taxon>
        <taxon>Hyphomicrobiales</taxon>
        <taxon>Rhizobiaceae</taxon>
        <taxon>Rhizobium/Agrobacterium group</taxon>
        <taxon>Pararhizobium</taxon>
    </lineage>
</organism>
<gene>
    <name evidence="4" type="ORF">FJU11_15215</name>
</gene>
<keyword evidence="5" id="KW-1185">Reference proteome</keyword>
<reference evidence="4 5" key="1">
    <citation type="submission" date="2019-06" db="EMBL/GenBank/DDBJ databases">
        <authorList>
            <person name="Li M."/>
        </authorList>
    </citation>
    <scope>NUCLEOTIDE SEQUENCE [LARGE SCALE GENOMIC DNA]</scope>
    <source>
        <strain evidence="4 5">BGMRC6574</strain>
    </source>
</reference>
<dbReference type="PRINTS" id="PR00081">
    <property type="entry name" value="GDHRDH"/>
</dbReference>
<dbReference type="Pfam" id="PF01796">
    <property type="entry name" value="OB_ChsH2_C"/>
    <property type="match status" value="1"/>
</dbReference>
<evidence type="ECO:0000313" key="4">
    <source>
        <dbReference type="EMBL" id="TPW26301.1"/>
    </source>
</evidence>
<feature type="region of interest" description="Disordered" evidence="1">
    <location>
        <begin position="1"/>
        <end position="28"/>
    </location>
</feature>
<dbReference type="OrthoDB" id="7323764at2"/>
<dbReference type="SUPFAM" id="SSF50249">
    <property type="entry name" value="Nucleic acid-binding proteins"/>
    <property type="match status" value="1"/>
</dbReference>